<evidence type="ECO:0000256" key="1">
    <source>
        <dbReference type="ARBA" id="ARBA00004648"/>
    </source>
</evidence>
<evidence type="ECO:0000256" key="5">
    <source>
        <dbReference type="ARBA" id="ARBA00022968"/>
    </source>
</evidence>
<gene>
    <name evidence="11" type="ORF">BJ684DRAFT_6971</name>
</gene>
<dbReference type="Proteomes" id="UP000267251">
    <property type="component" value="Unassembled WGS sequence"/>
</dbReference>
<dbReference type="GO" id="GO:0005787">
    <property type="term" value="C:signal peptidase complex"/>
    <property type="evidence" value="ECO:0007669"/>
    <property type="project" value="InterPro"/>
</dbReference>
<evidence type="ECO:0000256" key="8">
    <source>
        <dbReference type="ARBA" id="ARBA00029556"/>
    </source>
</evidence>
<dbReference type="EMBL" id="KZ987730">
    <property type="protein sequence ID" value="RKP15469.1"/>
    <property type="molecule type" value="Genomic_DNA"/>
</dbReference>
<dbReference type="InterPro" id="IPR007653">
    <property type="entry name" value="SPC3"/>
</dbReference>
<sequence length="148" mass="16755">MALPADNSLPVDLRVVQSKVLHGRHDIPEYRGGVRGDYVKINVDMDADLTGLWNWNTKLVFVDLVAEFATPTHPANAVTIWDTIIYDADSANLRLRGIQNKYALSTHNHKLKEGQVMNLTLQWNIVPWVGVMRNQRQGGRIEQFILPA</sequence>
<name>A0A4V1IYR4_9FUNG</name>
<dbReference type="PANTHER" id="PTHR12804">
    <property type="entry name" value="MICROSOMAL SIGNAL PEPTIDASE 23 KD SUBUNIT SPC22/23"/>
    <property type="match status" value="1"/>
</dbReference>
<evidence type="ECO:0000256" key="3">
    <source>
        <dbReference type="ARBA" id="ARBA00022692"/>
    </source>
</evidence>
<dbReference type="GO" id="GO:0006465">
    <property type="term" value="P:signal peptide processing"/>
    <property type="evidence" value="ECO:0007669"/>
    <property type="project" value="InterPro"/>
</dbReference>
<keyword evidence="12" id="KW-1185">Reference proteome</keyword>
<evidence type="ECO:0000256" key="10">
    <source>
        <dbReference type="ARBA" id="ARBA00045670"/>
    </source>
</evidence>
<evidence type="ECO:0000256" key="6">
    <source>
        <dbReference type="ARBA" id="ARBA00022989"/>
    </source>
</evidence>
<comment type="similarity">
    <text evidence="2">Belongs to the SPCS3 family.</text>
</comment>
<protein>
    <recommendedName>
        <fullName evidence="8">Signal peptidase complex subunit 3</fullName>
    </recommendedName>
    <alternativeName>
        <fullName evidence="9">Microsomal signal peptidase subunit 3</fullName>
    </alternativeName>
</protein>
<keyword evidence="3" id="KW-0812">Transmembrane</keyword>
<keyword evidence="5" id="KW-0735">Signal-anchor</keyword>
<evidence type="ECO:0000313" key="11">
    <source>
        <dbReference type="EMBL" id="RKP15469.1"/>
    </source>
</evidence>
<organism evidence="11 12">
    <name type="scientific">Piptocephalis cylindrospora</name>
    <dbReference type="NCBI Taxonomy" id="1907219"/>
    <lineage>
        <taxon>Eukaryota</taxon>
        <taxon>Fungi</taxon>
        <taxon>Fungi incertae sedis</taxon>
        <taxon>Zoopagomycota</taxon>
        <taxon>Zoopagomycotina</taxon>
        <taxon>Zoopagomycetes</taxon>
        <taxon>Zoopagales</taxon>
        <taxon>Piptocephalidaceae</taxon>
        <taxon>Piptocephalis</taxon>
    </lineage>
</organism>
<evidence type="ECO:0000313" key="12">
    <source>
        <dbReference type="Proteomes" id="UP000267251"/>
    </source>
</evidence>
<comment type="function">
    <text evidence="10">Essential component of the signal peptidase complex (SPC) which catalyzes the cleavage of N-terminal signal sequences from nascent proteins as they are translocated into the lumen of the endoplasmic reticulum. Essential for the SPC catalytic activity, possibly by stabilizing and positioning the active center of the complex close to the lumenal surface. Essential for viability.</text>
</comment>
<reference evidence="12" key="1">
    <citation type="journal article" date="2018" name="Nat. Microbiol.">
        <title>Leveraging single-cell genomics to expand the fungal tree of life.</title>
        <authorList>
            <person name="Ahrendt S.R."/>
            <person name="Quandt C.A."/>
            <person name="Ciobanu D."/>
            <person name="Clum A."/>
            <person name="Salamov A."/>
            <person name="Andreopoulos B."/>
            <person name="Cheng J.F."/>
            <person name="Woyke T."/>
            <person name="Pelin A."/>
            <person name="Henrissat B."/>
            <person name="Reynolds N.K."/>
            <person name="Benny G.L."/>
            <person name="Smith M.E."/>
            <person name="James T.Y."/>
            <person name="Grigoriev I.V."/>
        </authorList>
    </citation>
    <scope>NUCLEOTIDE SEQUENCE [LARGE SCALE GENOMIC DNA]</scope>
</reference>
<evidence type="ECO:0000256" key="4">
    <source>
        <dbReference type="ARBA" id="ARBA00022824"/>
    </source>
</evidence>
<dbReference type="AlphaFoldDB" id="A0A4V1IYR4"/>
<dbReference type="PANTHER" id="PTHR12804:SF0">
    <property type="entry name" value="SIGNAL PEPTIDASE COMPLEX SUBUNIT 3"/>
    <property type="match status" value="1"/>
</dbReference>
<evidence type="ECO:0000256" key="2">
    <source>
        <dbReference type="ARBA" id="ARBA00009289"/>
    </source>
</evidence>
<keyword evidence="4" id="KW-0256">Endoplasmic reticulum</keyword>
<dbReference type="OrthoDB" id="10261524at2759"/>
<proteinExistence type="inferred from homology"/>
<keyword evidence="7" id="KW-0472">Membrane</keyword>
<dbReference type="GO" id="GO:0045047">
    <property type="term" value="P:protein targeting to ER"/>
    <property type="evidence" value="ECO:0007669"/>
    <property type="project" value="TreeGrafter"/>
</dbReference>
<dbReference type="Pfam" id="PF04573">
    <property type="entry name" value="SPC22"/>
    <property type="match status" value="1"/>
</dbReference>
<accession>A0A4V1IYR4</accession>
<evidence type="ECO:0000256" key="7">
    <source>
        <dbReference type="ARBA" id="ARBA00023136"/>
    </source>
</evidence>
<keyword evidence="6" id="KW-1133">Transmembrane helix</keyword>
<evidence type="ECO:0000256" key="9">
    <source>
        <dbReference type="ARBA" id="ARBA00033146"/>
    </source>
</evidence>
<comment type="subcellular location">
    <subcellularLocation>
        <location evidence="1">Endoplasmic reticulum membrane</location>
        <topology evidence="1">Single-pass type II membrane protein</topology>
    </subcellularLocation>
</comment>